<dbReference type="InterPro" id="IPR001576">
    <property type="entry name" value="Phosphoglycerate_kinase"/>
</dbReference>
<comment type="cofactor">
    <cofactor evidence="2">
        <name>Mg(2+)</name>
        <dbReference type="ChEBI" id="CHEBI:18420"/>
    </cofactor>
</comment>
<accession>A0A0K9NMJ9</accession>
<dbReference type="Gene3D" id="3.40.50.1260">
    <property type="entry name" value="Phosphoglycerate kinase, N-terminal domain"/>
    <property type="match status" value="2"/>
</dbReference>
<dbReference type="InterPro" id="IPR036043">
    <property type="entry name" value="Phosphoglycerate_kinase_sf"/>
</dbReference>
<evidence type="ECO:0000313" key="15">
    <source>
        <dbReference type="Proteomes" id="UP000036987"/>
    </source>
</evidence>
<evidence type="ECO:0000256" key="9">
    <source>
        <dbReference type="ARBA" id="ARBA00022777"/>
    </source>
</evidence>
<dbReference type="Gene3D" id="3.40.50.150">
    <property type="entry name" value="Vaccinia Virus protein VP39"/>
    <property type="match status" value="1"/>
</dbReference>
<keyword evidence="15" id="KW-1185">Reference proteome</keyword>
<dbReference type="OrthoDB" id="47276at2759"/>
<comment type="subunit">
    <text evidence="13">Monomer.</text>
</comment>
<dbReference type="EC" id="2.7.2.3" evidence="12"/>
<keyword evidence="9 12" id="KW-0418">Kinase</keyword>
<evidence type="ECO:0000256" key="11">
    <source>
        <dbReference type="ARBA" id="ARBA00022842"/>
    </source>
</evidence>
<dbReference type="FunFam" id="3.40.50.150:FF:000194">
    <property type="entry name" value="Phosphoglycerate kinase"/>
    <property type="match status" value="1"/>
</dbReference>
<dbReference type="GO" id="GO:0006096">
    <property type="term" value="P:glycolytic process"/>
    <property type="evidence" value="ECO:0000318"/>
    <property type="project" value="GO_Central"/>
</dbReference>
<dbReference type="OMA" id="TRFCHAS"/>
<name>A0A0K9NMJ9_ZOSMR</name>
<dbReference type="GO" id="GO:0005524">
    <property type="term" value="F:ATP binding"/>
    <property type="evidence" value="ECO:0000318"/>
    <property type="project" value="GO_Central"/>
</dbReference>
<evidence type="ECO:0000256" key="3">
    <source>
        <dbReference type="ARBA" id="ARBA00008982"/>
    </source>
</evidence>
<dbReference type="STRING" id="29655.A0A0K9NMJ9"/>
<dbReference type="InterPro" id="IPR029063">
    <property type="entry name" value="SAM-dependent_MTases_sf"/>
</dbReference>
<dbReference type="SUPFAM" id="SSF53335">
    <property type="entry name" value="S-adenosyl-L-methionine-dependent methyltransferases"/>
    <property type="match status" value="1"/>
</dbReference>
<evidence type="ECO:0000256" key="1">
    <source>
        <dbReference type="ARBA" id="ARBA00000142"/>
    </source>
</evidence>
<evidence type="ECO:0000256" key="12">
    <source>
        <dbReference type="RuleBase" id="RU000532"/>
    </source>
</evidence>
<keyword evidence="4" id="KW-0489">Methyltransferase</keyword>
<evidence type="ECO:0000256" key="8">
    <source>
        <dbReference type="ARBA" id="ARBA00022741"/>
    </source>
</evidence>
<comment type="catalytic activity">
    <reaction evidence="1">
        <text>guanosine(46) in tRNA + S-adenosyl-L-methionine = N(7)-methylguanosine(46) in tRNA + S-adenosyl-L-homocysteine</text>
        <dbReference type="Rhea" id="RHEA:42708"/>
        <dbReference type="Rhea" id="RHEA-COMP:10188"/>
        <dbReference type="Rhea" id="RHEA-COMP:10189"/>
        <dbReference type="ChEBI" id="CHEBI:57856"/>
        <dbReference type="ChEBI" id="CHEBI:59789"/>
        <dbReference type="ChEBI" id="CHEBI:74269"/>
        <dbReference type="ChEBI" id="CHEBI:74480"/>
        <dbReference type="EC" id="2.1.1.33"/>
    </reaction>
</comment>
<dbReference type="InterPro" id="IPR003358">
    <property type="entry name" value="tRNA_(Gua-N-7)_MeTrfase_Trmb"/>
</dbReference>
<organism evidence="14 15">
    <name type="scientific">Zostera marina</name>
    <name type="common">Eelgrass</name>
    <dbReference type="NCBI Taxonomy" id="29655"/>
    <lineage>
        <taxon>Eukaryota</taxon>
        <taxon>Viridiplantae</taxon>
        <taxon>Streptophyta</taxon>
        <taxon>Embryophyta</taxon>
        <taxon>Tracheophyta</taxon>
        <taxon>Spermatophyta</taxon>
        <taxon>Magnoliopsida</taxon>
        <taxon>Liliopsida</taxon>
        <taxon>Zosteraceae</taxon>
        <taxon>Zostera</taxon>
    </lineage>
</organism>
<protein>
    <recommendedName>
        <fullName evidence="12">Phosphoglycerate kinase</fullName>
        <ecNumber evidence="12">2.7.2.3</ecNumber>
    </recommendedName>
</protein>
<dbReference type="GO" id="GO:0005829">
    <property type="term" value="C:cytosol"/>
    <property type="evidence" value="ECO:0000318"/>
    <property type="project" value="GO_Central"/>
</dbReference>
<dbReference type="EMBL" id="LFYR01001978">
    <property type="protein sequence ID" value="KMZ58009.1"/>
    <property type="molecule type" value="Genomic_DNA"/>
</dbReference>
<evidence type="ECO:0000256" key="10">
    <source>
        <dbReference type="ARBA" id="ARBA00022840"/>
    </source>
</evidence>
<proteinExistence type="inferred from homology"/>
<keyword evidence="10" id="KW-0067">ATP-binding</keyword>
<dbReference type="PRINTS" id="PR00477">
    <property type="entry name" value="PHGLYCKINASE"/>
</dbReference>
<dbReference type="Proteomes" id="UP000036987">
    <property type="component" value="Unassembled WGS sequence"/>
</dbReference>
<gene>
    <name evidence="14" type="ORF">ZOSMA_7G00370</name>
</gene>
<evidence type="ECO:0000313" key="14">
    <source>
        <dbReference type="EMBL" id="KMZ58009.1"/>
    </source>
</evidence>
<dbReference type="PANTHER" id="PTHR11406">
    <property type="entry name" value="PHOSPHOGLYCERATE KINASE"/>
    <property type="match status" value="1"/>
</dbReference>
<dbReference type="InterPro" id="IPR015824">
    <property type="entry name" value="Phosphoglycerate_kinase_N"/>
</dbReference>
<dbReference type="SUPFAM" id="SSF53748">
    <property type="entry name" value="Phosphoglycerate kinase"/>
    <property type="match status" value="1"/>
</dbReference>
<dbReference type="AlphaFoldDB" id="A0A0K9NMJ9"/>
<keyword evidence="8" id="KW-0547">Nucleotide-binding</keyword>
<sequence length="676" mass="76040">MSQSLSVTYNSNLFYQFRCQTLCLSSPSQNQLRVQQKSVSALSRKTKYNCSNFKVLCNQTTSADQIEFQSNVSTSGEPGLYVQTLRKFPREKLNGETVLVRFDANLLLKLHSFNSERVSKTISTIRYLHDAGAKVFLASNWNPCDNFNLFGKSVTDHLSLILKLKVMPRNDATSCSEGADIFLLENLTQHKQESANCPKFSKYLSTGVSIFINDTFSFSHKVLASTVGIARFCDMALAGFHFEKELSQLMKITEITRRPYIAVIGGGNFSEKEVALCILASKCDGLVFVGNLVFQINHALGLPVPHRLLEHNGCHHFIQKVLGLVQLARDRNVPIFTPTDFICKNDCDPQILDIFHTDKILNGWTPIDLGPASLKEFFRLLSKCKKILWIGPVKYGRLTTETSGSFELALFLEGMSRTGCDITIVGNAACSTFAKIGGFGLCKHFENASTVWDFIKGRTLPGVAALDKAYPFYLAWDSIFHDPTQPLVVDIGSGNGKFLLEMSQKWSSVNFLGLEINNKLVDHCLEKVSQSSIHNAYFLSTNATHTFRTIISSYPGKLVLVSIQCPNPDFNKEDHRWRMVQKSLIEAVTDLLAINGKIFLQSDVKEVAIRMKKQFIMYGKDLVIVGDSEQWLKCNPFGVRSDWERHVLDRGDLMYRMMMKKTSNTKNENADLCTIF</sequence>
<dbReference type="GO" id="GO:0008176">
    <property type="term" value="F:tRNA (guanine(46)-N7)-methyltransferase activity"/>
    <property type="evidence" value="ECO:0007669"/>
    <property type="project" value="UniProtKB-EC"/>
</dbReference>
<reference evidence="15" key="1">
    <citation type="journal article" date="2016" name="Nature">
        <title>The genome of the seagrass Zostera marina reveals angiosperm adaptation to the sea.</title>
        <authorList>
            <person name="Olsen J.L."/>
            <person name="Rouze P."/>
            <person name="Verhelst B."/>
            <person name="Lin Y.-C."/>
            <person name="Bayer T."/>
            <person name="Collen J."/>
            <person name="Dattolo E."/>
            <person name="De Paoli E."/>
            <person name="Dittami S."/>
            <person name="Maumus F."/>
            <person name="Michel G."/>
            <person name="Kersting A."/>
            <person name="Lauritano C."/>
            <person name="Lohaus R."/>
            <person name="Toepel M."/>
            <person name="Tonon T."/>
            <person name="Vanneste K."/>
            <person name="Amirebrahimi M."/>
            <person name="Brakel J."/>
            <person name="Bostroem C."/>
            <person name="Chovatia M."/>
            <person name="Grimwood J."/>
            <person name="Jenkins J.W."/>
            <person name="Jueterbock A."/>
            <person name="Mraz A."/>
            <person name="Stam W.T."/>
            <person name="Tice H."/>
            <person name="Bornberg-Bauer E."/>
            <person name="Green P.J."/>
            <person name="Pearson G.A."/>
            <person name="Procaccini G."/>
            <person name="Duarte C.M."/>
            <person name="Schmutz J."/>
            <person name="Reusch T.B.H."/>
            <person name="Van de Peer Y."/>
        </authorList>
    </citation>
    <scope>NUCLEOTIDE SEQUENCE [LARGE SCALE GENOMIC DNA]</scope>
    <source>
        <strain evidence="15">cv. Finnish</strain>
    </source>
</reference>
<evidence type="ECO:0000256" key="4">
    <source>
        <dbReference type="ARBA" id="ARBA00022603"/>
    </source>
</evidence>
<keyword evidence="11" id="KW-0460">Magnesium</keyword>
<dbReference type="Pfam" id="PF02390">
    <property type="entry name" value="Methyltransf_4"/>
    <property type="match status" value="1"/>
</dbReference>
<keyword evidence="5 12" id="KW-0808">Transferase</keyword>
<comment type="caution">
    <text evidence="14">The sequence shown here is derived from an EMBL/GenBank/DDBJ whole genome shotgun (WGS) entry which is preliminary data.</text>
</comment>
<dbReference type="Pfam" id="PF00162">
    <property type="entry name" value="PGK"/>
    <property type="match status" value="1"/>
</dbReference>
<keyword evidence="6" id="KW-0949">S-adenosyl-L-methionine</keyword>
<dbReference type="GO" id="GO:0043531">
    <property type="term" value="F:ADP binding"/>
    <property type="evidence" value="ECO:0000318"/>
    <property type="project" value="GO_Central"/>
</dbReference>
<dbReference type="GO" id="GO:0006094">
    <property type="term" value="P:gluconeogenesis"/>
    <property type="evidence" value="ECO:0000318"/>
    <property type="project" value="GO_Central"/>
</dbReference>
<dbReference type="PANTHER" id="PTHR11406:SF32">
    <property type="entry name" value="PHOSPHOGLYCERATE KINASE"/>
    <property type="match status" value="1"/>
</dbReference>
<evidence type="ECO:0000256" key="13">
    <source>
        <dbReference type="RuleBase" id="RU000696"/>
    </source>
</evidence>
<evidence type="ECO:0000256" key="6">
    <source>
        <dbReference type="ARBA" id="ARBA00022691"/>
    </source>
</evidence>
<evidence type="ECO:0000256" key="7">
    <source>
        <dbReference type="ARBA" id="ARBA00022694"/>
    </source>
</evidence>
<comment type="catalytic activity">
    <reaction evidence="12">
        <text>(2R)-3-phosphoglycerate + ATP = (2R)-3-phospho-glyceroyl phosphate + ADP</text>
        <dbReference type="Rhea" id="RHEA:14801"/>
        <dbReference type="ChEBI" id="CHEBI:30616"/>
        <dbReference type="ChEBI" id="CHEBI:57604"/>
        <dbReference type="ChEBI" id="CHEBI:58272"/>
        <dbReference type="ChEBI" id="CHEBI:456216"/>
        <dbReference type="EC" id="2.7.2.3"/>
    </reaction>
</comment>
<evidence type="ECO:0000256" key="5">
    <source>
        <dbReference type="ARBA" id="ARBA00022679"/>
    </source>
</evidence>
<evidence type="ECO:0000256" key="2">
    <source>
        <dbReference type="ARBA" id="ARBA00001946"/>
    </source>
</evidence>
<dbReference type="GO" id="GO:0004618">
    <property type="term" value="F:phosphoglycerate kinase activity"/>
    <property type="evidence" value="ECO:0000318"/>
    <property type="project" value="GO_Central"/>
</dbReference>
<comment type="similarity">
    <text evidence="3 12">Belongs to the phosphoglycerate kinase family.</text>
</comment>
<keyword evidence="7" id="KW-0819">tRNA processing</keyword>
<dbReference type="PROSITE" id="PS51625">
    <property type="entry name" value="SAM_MT_TRMB"/>
    <property type="match status" value="1"/>
</dbReference>